<evidence type="ECO:0000313" key="3">
    <source>
        <dbReference type="Proteomes" id="UP001488805"/>
    </source>
</evidence>
<accession>A0AAW1EPR6</accession>
<name>A0AAW1EPR6_ZOAVI</name>
<proteinExistence type="predicted"/>
<evidence type="ECO:0000313" key="2">
    <source>
        <dbReference type="EMBL" id="KAK9524020.1"/>
    </source>
</evidence>
<feature type="compositionally biased region" description="Pro residues" evidence="1">
    <location>
        <begin position="41"/>
        <end position="51"/>
    </location>
</feature>
<comment type="caution">
    <text evidence="2">The sequence shown here is derived from an EMBL/GenBank/DDBJ whole genome shotgun (WGS) entry which is preliminary data.</text>
</comment>
<dbReference type="EMBL" id="JBCEZU010000156">
    <property type="protein sequence ID" value="KAK9524020.1"/>
    <property type="molecule type" value="Genomic_DNA"/>
</dbReference>
<organism evidence="2 3">
    <name type="scientific">Zoarces viviparus</name>
    <name type="common">Viviparous eelpout</name>
    <name type="synonym">Blennius viviparus</name>
    <dbReference type="NCBI Taxonomy" id="48416"/>
    <lineage>
        <taxon>Eukaryota</taxon>
        <taxon>Metazoa</taxon>
        <taxon>Chordata</taxon>
        <taxon>Craniata</taxon>
        <taxon>Vertebrata</taxon>
        <taxon>Euteleostomi</taxon>
        <taxon>Actinopterygii</taxon>
        <taxon>Neopterygii</taxon>
        <taxon>Teleostei</taxon>
        <taxon>Neoteleostei</taxon>
        <taxon>Acanthomorphata</taxon>
        <taxon>Eupercaria</taxon>
        <taxon>Perciformes</taxon>
        <taxon>Cottioidei</taxon>
        <taxon>Zoarcales</taxon>
        <taxon>Zoarcidae</taxon>
        <taxon>Zoarcinae</taxon>
        <taxon>Zoarces</taxon>
    </lineage>
</organism>
<gene>
    <name evidence="2" type="ORF">VZT92_017887</name>
</gene>
<protein>
    <submittedName>
        <fullName evidence="2">Uncharacterized protein</fullName>
    </submittedName>
</protein>
<keyword evidence="3" id="KW-1185">Reference proteome</keyword>
<dbReference type="Proteomes" id="UP001488805">
    <property type="component" value="Unassembled WGS sequence"/>
</dbReference>
<dbReference type="AlphaFoldDB" id="A0AAW1EPR6"/>
<reference evidence="2 3" key="1">
    <citation type="journal article" date="2024" name="Genome Biol. Evol.">
        <title>Chromosome-level genome assembly of the viviparous eelpout Zoarces viviparus.</title>
        <authorList>
            <person name="Fuhrmann N."/>
            <person name="Brasseur M.V."/>
            <person name="Bakowski C.E."/>
            <person name="Podsiadlowski L."/>
            <person name="Prost S."/>
            <person name="Krehenwinkel H."/>
            <person name="Mayer C."/>
        </authorList>
    </citation>
    <scope>NUCLEOTIDE SEQUENCE [LARGE SCALE GENOMIC DNA]</scope>
    <source>
        <strain evidence="2">NO-MEL_2022_Ind0_liver</strain>
    </source>
</reference>
<sequence>MSETGPLTSAQPSAYKRFRLKKYEMVEDGGPSVRHADKLPPIQPPAALPPASPPSDPVLILVLCLPPLTHSSLFLKPRYKPR</sequence>
<evidence type="ECO:0000256" key="1">
    <source>
        <dbReference type="SAM" id="MobiDB-lite"/>
    </source>
</evidence>
<feature type="region of interest" description="Disordered" evidence="1">
    <location>
        <begin position="31"/>
        <end position="51"/>
    </location>
</feature>